<dbReference type="Gene3D" id="3.30.160.100">
    <property type="entry name" value="Ribosome hibernation promotion factor-like"/>
    <property type="match status" value="1"/>
</dbReference>
<evidence type="ECO:0000313" key="2">
    <source>
        <dbReference type="EMBL" id="SDE35564.1"/>
    </source>
</evidence>
<reference evidence="2 3" key="1">
    <citation type="submission" date="2016-10" db="EMBL/GenBank/DDBJ databases">
        <authorList>
            <person name="de Groot N.N."/>
        </authorList>
    </citation>
    <scope>NUCLEOTIDE SEQUENCE [LARGE SCALE GENOMIC DNA]</scope>
    <source>
        <strain evidence="2 3">CPCC 100156</strain>
    </source>
</reference>
<dbReference type="InterPro" id="IPR036567">
    <property type="entry name" value="RHF-like"/>
</dbReference>
<dbReference type="Pfam" id="PF02482">
    <property type="entry name" value="Ribosomal_S30AE"/>
    <property type="match status" value="1"/>
</dbReference>
<feature type="compositionally biased region" description="Basic and acidic residues" evidence="1">
    <location>
        <begin position="104"/>
        <end position="119"/>
    </location>
</feature>
<dbReference type="InterPro" id="IPR003489">
    <property type="entry name" value="RHF/RaiA"/>
</dbReference>
<keyword evidence="3" id="KW-1185">Reference proteome</keyword>
<name>A0A1G7C862_9PROT</name>
<proteinExistence type="predicted"/>
<feature type="region of interest" description="Disordered" evidence="1">
    <location>
        <begin position="100"/>
        <end position="119"/>
    </location>
</feature>
<gene>
    <name evidence="2" type="ORF">SAMN04487779_10305</name>
</gene>
<dbReference type="SUPFAM" id="SSF69754">
    <property type="entry name" value="Ribosome binding protein Y (YfiA homologue)"/>
    <property type="match status" value="1"/>
</dbReference>
<dbReference type="Proteomes" id="UP000198925">
    <property type="component" value="Unassembled WGS sequence"/>
</dbReference>
<organism evidence="2 3">
    <name type="scientific">Belnapia rosea</name>
    <dbReference type="NCBI Taxonomy" id="938405"/>
    <lineage>
        <taxon>Bacteria</taxon>
        <taxon>Pseudomonadati</taxon>
        <taxon>Pseudomonadota</taxon>
        <taxon>Alphaproteobacteria</taxon>
        <taxon>Acetobacterales</taxon>
        <taxon>Roseomonadaceae</taxon>
        <taxon>Belnapia</taxon>
    </lineage>
</organism>
<evidence type="ECO:0000313" key="3">
    <source>
        <dbReference type="Proteomes" id="UP000198925"/>
    </source>
</evidence>
<dbReference type="OrthoDB" id="7275246at2"/>
<evidence type="ECO:0000256" key="1">
    <source>
        <dbReference type="SAM" id="MobiDB-lite"/>
    </source>
</evidence>
<dbReference type="EMBL" id="FMZX01000030">
    <property type="protein sequence ID" value="SDE35564.1"/>
    <property type="molecule type" value="Genomic_DNA"/>
</dbReference>
<dbReference type="RefSeq" id="WP_090567400.1">
    <property type="nucleotide sequence ID" value="NZ_FMXZ01000013.1"/>
</dbReference>
<accession>A0A1G7C862</accession>
<dbReference type="STRING" id="938405.SAMN02927895_04024"/>
<protein>
    <submittedName>
        <fullName evidence="2">Ribosomal subunit interface protein</fullName>
    </submittedName>
</protein>
<dbReference type="AlphaFoldDB" id="A0A1G7C862"/>
<sequence length="119" mass="13144">MRPTEDNAADSPNIAIHGHQMDVGEALRTHVTEKLTSVGEKYLGAQDMTARFSRTGHGGFACSVRIHAGRDLFFDGSAEAAEAPIAFNHALEHVAKQLRRRKRELREDKPVNPDKEGLL</sequence>